<protein>
    <submittedName>
        <fullName evidence="6">Uncharacterized protein</fullName>
    </submittedName>
</protein>
<keyword evidence="2" id="KW-0479">Metal-binding</keyword>
<evidence type="ECO:0000256" key="1">
    <source>
        <dbReference type="ARBA" id="ARBA00004123"/>
    </source>
</evidence>
<gene>
    <name evidence="6" type="ORF">O181_083413</name>
</gene>
<dbReference type="Proteomes" id="UP000765509">
    <property type="component" value="Unassembled WGS sequence"/>
</dbReference>
<dbReference type="InterPro" id="IPR052035">
    <property type="entry name" value="ZnF_BED_domain_contain"/>
</dbReference>
<evidence type="ECO:0000256" key="4">
    <source>
        <dbReference type="ARBA" id="ARBA00022833"/>
    </source>
</evidence>
<dbReference type="GO" id="GO:0008270">
    <property type="term" value="F:zinc ion binding"/>
    <property type="evidence" value="ECO:0007669"/>
    <property type="project" value="UniProtKB-KW"/>
</dbReference>
<dbReference type="AlphaFoldDB" id="A0A9Q3IJJ1"/>
<keyword evidence="5" id="KW-0539">Nucleus</keyword>
<evidence type="ECO:0000313" key="7">
    <source>
        <dbReference type="Proteomes" id="UP000765509"/>
    </source>
</evidence>
<proteinExistence type="predicted"/>
<keyword evidence="3" id="KW-0863">Zinc-finger</keyword>
<dbReference type="GO" id="GO:0005634">
    <property type="term" value="C:nucleus"/>
    <property type="evidence" value="ECO:0007669"/>
    <property type="project" value="UniProtKB-SubCell"/>
</dbReference>
<dbReference type="PANTHER" id="PTHR46481">
    <property type="entry name" value="ZINC FINGER BED DOMAIN-CONTAINING PROTEIN 4"/>
    <property type="match status" value="1"/>
</dbReference>
<name>A0A9Q3IJJ1_9BASI</name>
<evidence type="ECO:0000256" key="2">
    <source>
        <dbReference type="ARBA" id="ARBA00022723"/>
    </source>
</evidence>
<evidence type="ECO:0000256" key="5">
    <source>
        <dbReference type="ARBA" id="ARBA00023242"/>
    </source>
</evidence>
<dbReference type="OrthoDB" id="3259198at2759"/>
<sequence length="145" mass="16858">MTPVSRAIDMWTKKDQSHSYMAIVFHLIDKAQFQSKTRLVAFELIDGVHLGKELTSCFWDSIEERALLHRILTMTGNNASNNHAMTTQLQHKYQDIGMTWPYHEHFHCCTFHVLCLLVKDFLNSMGQLTNEDYIFLITTPPEINT</sequence>
<dbReference type="PANTHER" id="PTHR46481:SF10">
    <property type="entry name" value="ZINC FINGER BED DOMAIN-CONTAINING PROTEIN 39"/>
    <property type="match status" value="1"/>
</dbReference>
<evidence type="ECO:0000256" key="3">
    <source>
        <dbReference type="ARBA" id="ARBA00022771"/>
    </source>
</evidence>
<organism evidence="6 7">
    <name type="scientific">Austropuccinia psidii MF-1</name>
    <dbReference type="NCBI Taxonomy" id="1389203"/>
    <lineage>
        <taxon>Eukaryota</taxon>
        <taxon>Fungi</taxon>
        <taxon>Dikarya</taxon>
        <taxon>Basidiomycota</taxon>
        <taxon>Pucciniomycotina</taxon>
        <taxon>Pucciniomycetes</taxon>
        <taxon>Pucciniales</taxon>
        <taxon>Sphaerophragmiaceae</taxon>
        <taxon>Austropuccinia</taxon>
    </lineage>
</organism>
<dbReference type="SUPFAM" id="SSF53098">
    <property type="entry name" value="Ribonuclease H-like"/>
    <property type="match status" value="1"/>
</dbReference>
<dbReference type="InterPro" id="IPR012337">
    <property type="entry name" value="RNaseH-like_sf"/>
</dbReference>
<accession>A0A9Q3IJJ1</accession>
<keyword evidence="7" id="KW-1185">Reference proteome</keyword>
<dbReference type="EMBL" id="AVOT02048460">
    <property type="protein sequence ID" value="MBW0543698.1"/>
    <property type="molecule type" value="Genomic_DNA"/>
</dbReference>
<comment type="caution">
    <text evidence="6">The sequence shown here is derived from an EMBL/GenBank/DDBJ whole genome shotgun (WGS) entry which is preliminary data.</text>
</comment>
<comment type="subcellular location">
    <subcellularLocation>
        <location evidence="1">Nucleus</location>
    </subcellularLocation>
</comment>
<keyword evidence="4" id="KW-0862">Zinc</keyword>
<reference evidence="6" key="1">
    <citation type="submission" date="2021-03" db="EMBL/GenBank/DDBJ databases">
        <title>Draft genome sequence of rust myrtle Austropuccinia psidii MF-1, a brazilian biotype.</title>
        <authorList>
            <person name="Quecine M.C."/>
            <person name="Pachon D.M.R."/>
            <person name="Bonatelli M.L."/>
            <person name="Correr F.H."/>
            <person name="Franceschini L.M."/>
            <person name="Leite T.F."/>
            <person name="Margarido G.R.A."/>
            <person name="Almeida C.A."/>
            <person name="Ferrarezi J.A."/>
            <person name="Labate C.A."/>
        </authorList>
    </citation>
    <scope>NUCLEOTIDE SEQUENCE</scope>
    <source>
        <strain evidence="6">MF-1</strain>
    </source>
</reference>
<evidence type="ECO:0000313" key="6">
    <source>
        <dbReference type="EMBL" id="MBW0543698.1"/>
    </source>
</evidence>